<reference evidence="9" key="1">
    <citation type="submission" date="2021-01" db="EMBL/GenBank/DDBJ databases">
        <title>Modified the classification status of verrucomicrobia.</title>
        <authorList>
            <person name="Feng X."/>
        </authorList>
    </citation>
    <scope>NUCLEOTIDE SEQUENCE</scope>
    <source>
        <strain evidence="9">JCM 18052</strain>
    </source>
</reference>
<comment type="similarity">
    <text evidence="3 7">Belongs to the NAD(P)-dependent epimerase/dehydratase family. dTDP-glucose dehydratase subfamily.</text>
</comment>
<dbReference type="Gene3D" id="3.40.50.720">
    <property type="entry name" value="NAD(P)-binding Rossmann-like Domain"/>
    <property type="match status" value="1"/>
</dbReference>
<evidence type="ECO:0000256" key="4">
    <source>
        <dbReference type="ARBA" id="ARBA00011990"/>
    </source>
</evidence>
<keyword evidence="5" id="KW-0520">NAD</keyword>
<keyword evidence="6 7" id="KW-0456">Lyase</keyword>
<evidence type="ECO:0000313" key="9">
    <source>
        <dbReference type="EMBL" id="MBK1814666.1"/>
    </source>
</evidence>
<accession>A0A934R1L8</accession>
<dbReference type="Proteomes" id="UP000600139">
    <property type="component" value="Unassembled WGS sequence"/>
</dbReference>
<dbReference type="InterPro" id="IPR016040">
    <property type="entry name" value="NAD(P)-bd_dom"/>
</dbReference>
<evidence type="ECO:0000256" key="1">
    <source>
        <dbReference type="ARBA" id="ARBA00001539"/>
    </source>
</evidence>
<evidence type="ECO:0000256" key="7">
    <source>
        <dbReference type="RuleBase" id="RU004473"/>
    </source>
</evidence>
<evidence type="ECO:0000256" key="3">
    <source>
        <dbReference type="ARBA" id="ARBA00008178"/>
    </source>
</evidence>
<comment type="catalytic activity">
    <reaction evidence="1 7">
        <text>dTDP-alpha-D-glucose = dTDP-4-dehydro-6-deoxy-alpha-D-glucose + H2O</text>
        <dbReference type="Rhea" id="RHEA:17221"/>
        <dbReference type="ChEBI" id="CHEBI:15377"/>
        <dbReference type="ChEBI" id="CHEBI:57477"/>
        <dbReference type="ChEBI" id="CHEBI:57649"/>
        <dbReference type="EC" id="4.2.1.46"/>
    </reaction>
</comment>
<organism evidence="9 10">
    <name type="scientific">Luteolibacter yonseiensis</name>
    <dbReference type="NCBI Taxonomy" id="1144680"/>
    <lineage>
        <taxon>Bacteria</taxon>
        <taxon>Pseudomonadati</taxon>
        <taxon>Verrucomicrobiota</taxon>
        <taxon>Verrucomicrobiia</taxon>
        <taxon>Verrucomicrobiales</taxon>
        <taxon>Verrucomicrobiaceae</taxon>
        <taxon>Luteolibacter</taxon>
    </lineage>
</organism>
<name>A0A934R1L8_9BACT</name>
<evidence type="ECO:0000256" key="2">
    <source>
        <dbReference type="ARBA" id="ARBA00001911"/>
    </source>
</evidence>
<dbReference type="InterPro" id="IPR005888">
    <property type="entry name" value="dTDP_Gluc_deHydtase"/>
</dbReference>
<gene>
    <name evidence="9" type="primary">rfbB</name>
    <name evidence="9" type="ORF">JIN84_03520</name>
</gene>
<dbReference type="InterPro" id="IPR036291">
    <property type="entry name" value="NAD(P)-bd_dom_sf"/>
</dbReference>
<dbReference type="Gene3D" id="3.90.25.10">
    <property type="entry name" value="UDP-galactose 4-epimerase, domain 1"/>
    <property type="match status" value="1"/>
</dbReference>
<comment type="cofactor">
    <cofactor evidence="2 7">
        <name>NAD(+)</name>
        <dbReference type="ChEBI" id="CHEBI:57540"/>
    </cofactor>
</comment>
<feature type="domain" description="NAD(P)-binding" evidence="8">
    <location>
        <begin position="5"/>
        <end position="327"/>
    </location>
</feature>
<protein>
    <recommendedName>
        <fullName evidence="4 7">dTDP-glucose 4,6-dehydratase</fullName>
        <ecNumber evidence="4 7">4.2.1.46</ecNumber>
    </recommendedName>
</protein>
<dbReference type="EMBL" id="JAENIK010000004">
    <property type="protein sequence ID" value="MBK1814666.1"/>
    <property type="molecule type" value="Genomic_DNA"/>
</dbReference>
<evidence type="ECO:0000313" key="10">
    <source>
        <dbReference type="Proteomes" id="UP000600139"/>
    </source>
</evidence>
<proteinExistence type="inferred from homology"/>
<comment type="caution">
    <text evidence="9">The sequence shown here is derived from an EMBL/GenBank/DDBJ whole genome shotgun (WGS) entry which is preliminary data.</text>
</comment>
<dbReference type="EC" id="4.2.1.46" evidence="4 7"/>
<dbReference type="NCBIfam" id="TIGR01181">
    <property type="entry name" value="dTDP_gluc_dehyt"/>
    <property type="match status" value="1"/>
</dbReference>
<dbReference type="GO" id="GO:0009225">
    <property type="term" value="P:nucleotide-sugar metabolic process"/>
    <property type="evidence" value="ECO:0007669"/>
    <property type="project" value="InterPro"/>
</dbReference>
<dbReference type="Pfam" id="PF16363">
    <property type="entry name" value="GDP_Man_Dehyd"/>
    <property type="match status" value="1"/>
</dbReference>
<evidence type="ECO:0000256" key="6">
    <source>
        <dbReference type="ARBA" id="ARBA00023239"/>
    </source>
</evidence>
<sequence length="359" mass="40466">MMRILVTGGAGFIGSNLVHHLLGEASSGTETPVERVVTLDKFTYAGSRMNLADLESDPRHVLVEGDICDTELVGRLLREHEIDAIMHLAAESHVDRSIDNPEEFIMTNFVGTYRLLEAFRVYLLEHGGENRVFLHVSTDEVFGSLGADDPPFCETTRYAPNSPYSATKAGSDHLVRAYHHTYGLPVVTTHCSNNYGPYQFPEKLLPLMIGKVLKGEPLPIYGDGSQIRDWLYVEDHCRGLVSAMRHGKRGECYVIGGKCEMRNIDVVRELVEAVRERVPGIRPADELIIHVQDRPGHDLRYAIDPSRIETELGWAPRENFPSGLRRTVEWYLANDEWVRHIEEGPYHGERLGRLAQGDK</sequence>
<dbReference type="CDD" id="cd05246">
    <property type="entry name" value="dTDP_GD_SDR_e"/>
    <property type="match status" value="1"/>
</dbReference>
<dbReference type="AlphaFoldDB" id="A0A934R1L8"/>
<keyword evidence="10" id="KW-1185">Reference proteome</keyword>
<dbReference type="GO" id="GO:0008460">
    <property type="term" value="F:dTDP-glucose 4,6-dehydratase activity"/>
    <property type="evidence" value="ECO:0007669"/>
    <property type="project" value="UniProtKB-EC"/>
</dbReference>
<evidence type="ECO:0000259" key="8">
    <source>
        <dbReference type="Pfam" id="PF16363"/>
    </source>
</evidence>
<dbReference type="PANTHER" id="PTHR43000">
    <property type="entry name" value="DTDP-D-GLUCOSE 4,6-DEHYDRATASE-RELATED"/>
    <property type="match status" value="1"/>
</dbReference>
<dbReference type="SUPFAM" id="SSF51735">
    <property type="entry name" value="NAD(P)-binding Rossmann-fold domains"/>
    <property type="match status" value="1"/>
</dbReference>
<evidence type="ECO:0000256" key="5">
    <source>
        <dbReference type="ARBA" id="ARBA00023027"/>
    </source>
</evidence>